<dbReference type="Pfam" id="PF08809">
    <property type="entry name" value="DUF1799"/>
    <property type="match status" value="1"/>
</dbReference>
<proteinExistence type="predicted"/>
<protein>
    <submittedName>
        <fullName evidence="1">Gp16</fullName>
    </submittedName>
</protein>
<gene>
    <name evidence="1" type="primary">eiDWFOrf23</name>
</gene>
<reference evidence="1" key="2">
    <citation type="journal article" date="2011" name="Virol. J.">
        <title>Comparative genomic analysis of bacteriophages specific to the channel catfish pathogen Edwardsiella ictaluri.</title>
        <authorList>
            <person name="Carrias A."/>
            <person name="Welch T.J."/>
            <person name="Waldbieser G.C."/>
            <person name="Mead D.A."/>
            <person name="Terhune J.S."/>
            <person name="Liles M.R."/>
        </authorList>
    </citation>
    <scope>NUCLEOTIDE SEQUENCE</scope>
</reference>
<sequence>MPPRKKLREAAAALYAVPPSEDIAQELYGVSPDQLIKTVEVWPDVWPVVSIFTKMAGQWRVGPCGAYALDYGVLRWMFDIHGITDQRQALDDIRVLEEVAKEEMKKAG</sequence>
<accession>E7EKW6</accession>
<dbReference type="EMBL" id="HQ824624">
    <property type="protein sequence ID" value="ADV36471.1"/>
    <property type="molecule type" value="Genomic_DNA"/>
</dbReference>
<reference evidence="1" key="1">
    <citation type="submission" date="2010-12" db="EMBL/GenBank/DDBJ databases">
        <authorList>
            <person name="Carrias A.A."/>
            <person name="Welch T.J."/>
            <person name="Waldbieser G.C."/>
            <person name="Mead D.A."/>
            <person name="Terhune J.S."/>
            <person name="Liles M.R."/>
        </authorList>
    </citation>
    <scope>NUCLEOTIDE SEQUENCE</scope>
</reference>
<name>E7EKW6_9VIRU</name>
<dbReference type="InterPro" id="IPR014915">
    <property type="entry name" value="Phage_TLS_TfmB"/>
</dbReference>
<evidence type="ECO:0000313" key="1">
    <source>
        <dbReference type="EMBL" id="ADV36471.1"/>
    </source>
</evidence>
<organism evidence="1">
    <name type="scientific">Edwardsiella phage eiDWF</name>
    <dbReference type="NCBI Taxonomy" id="945084"/>
    <lineage>
        <taxon>Viruses</taxon>
    </lineage>
</organism>